<dbReference type="InterPro" id="IPR052897">
    <property type="entry name" value="Sec-Metab_Biosynth_Hydrolase"/>
</dbReference>
<dbReference type="AlphaFoldDB" id="A0A543D1S8"/>
<name>A0A543D1S8_9PSEU</name>
<evidence type="ECO:0000259" key="1">
    <source>
        <dbReference type="Pfam" id="PF12697"/>
    </source>
</evidence>
<organism evidence="2 3">
    <name type="scientific">Pseudonocardia kunmingensis</name>
    <dbReference type="NCBI Taxonomy" id="630975"/>
    <lineage>
        <taxon>Bacteria</taxon>
        <taxon>Bacillati</taxon>
        <taxon>Actinomycetota</taxon>
        <taxon>Actinomycetes</taxon>
        <taxon>Pseudonocardiales</taxon>
        <taxon>Pseudonocardiaceae</taxon>
        <taxon>Pseudonocardia</taxon>
    </lineage>
</organism>
<reference evidence="2 3" key="1">
    <citation type="submission" date="2019-06" db="EMBL/GenBank/DDBJ databases">
        <title>Sequencing the genomes of 1000 actinobacteria strains.</title>
        <authorList>
            <person name="Klenk H.-P."/>
        </authorList>
    </citation>
    <scope>NUCLEOTIDE SEQUENCE [LARGE SCALE GENOMIC DNA]</scope>
    <source>
        <strain evidence="2 3">DSM 45301</strain>
    </source>
</reference>
<dbReference type="PANTHER" id="PTHR37017">
    <property type="entry name" value="AB HYDROLASE-1 DOMAIN-CONTAINING PROTEIN-RELATED"/>
    <property type="match status" value="1"/>
</dbReference>
<dbReference type="Gene3D" id="3.40.50.1820">
    <property type="entry name" value="alpha/beta hydrolase"/>
    <property type="match status" value="1"/>
</dbReference>
<dbReference type="OrthoDB" id="3827413at2"/>
<dbReference type="EMBL" id="VFPA01000006">
    <property type="protein sequence ID" value="TQM03158.1"/>
    <property type="molecule type" value="Genomic_DNA"/>
</dbReference>
<gene>
    <name evidence="2" type="ORF">FB558_7808</name>
</gene>
<dbReference type="Pfam" id="PF12697">
    <property type="entry name" value="Abhydrolase_6"/>
    <property type="match status" value="1"/>
</dbReference>
<dbReference type="RefSeq" id="WP_142063065.1">
    <property type="nucleotide sequence ID" value="NZ_VFPA01000006.1"/>
</dbReference>
<feature type="domain" description="AB hydrolase-1" evidence="1">
    <location>
        <begin position="4"/>
        <end position="273"/>
    </location>
</feature>
<dbReference type="SUPFAM" id="SSF53474">
    <property type="entry name" value="alpha/beta-Hydrolases"/>
    <property type="match status" value="1"/>
</dbReference>
<evidence type="ECO:0000313" key="3">
    <source>
        <dbReference type="Proteomes" id="UP000315677"/>
    </source>
</evidence>
<sequence>MTTFVLVHGAFCNAAVWSPTVRELTLRGHRALAVDLPGHGLGATIPTGYLGGQDLEALATEPSGMAGIGTADDVAAVTDVLRRARAHGPVVLVGASRGGITLTAVGNAAPELVDRLVYVSAWCCAGATLSEYSAGPENAQSLLPHTGLVPLADPGVIGAIRLNWRTSDPTVLDRAQEALLADGTRAELLAFLHTQDPDESLHIDEEATRADAATWGRIPRTYVRLTSDRAMPLALQDRFIADADALVPDNPTDVRAIDSSHLRFHLHPGELVEILDGLAVSAAAAPA</sequence>
<comment type="caution">
    <text evidence="2">The sequence shown here is derived from an EMBL/GenBank/DDBJ whole genome shotgun (WGS) entry which is preliminary data.</text>
</comment>
<dbReference type="InterPro" id="IPR000073">
    <property type="entry name" value="AB_hydrolase_1"/>
</dbReference>
<evidence type="ECO:0000313" key="2">
    <source>
        <dbReference type="EMBL" id="TQM03158.1"/>
    </source>
</evidence>
<dbReference type="PANTHER" id="PTHR37017:SF11">
    <property type="entry name" value="ESTERASE_LIPASE_THIOESTERASE DOMAIN-CONTAINING PROTEIN"/>
    <property type="match status" value="1"/>
</dbReference>
<dbReference type="Proteomes" id="UP000315677">
    <property type="component" value="Unassembled WGS sequence"/>
</dbReference>
<keyword evidence="3" id="KW-1185">Reference proteome</keyword>
<accession>A0A543D1S8</accession>
<dbReference type="GO" id="GO:0003824">
    <property type="term" value="F:catalytic activity"/>
    <property type="evidence" value="ECO:0007669"/>
    <property type="project" value="UniProtKB-ARBA"/>
</dbReference>
<proteinExistence type="predicted"/>
<dbReference type="InterPro" id="IPR029058">
    <property type="entry name" value="AB_hydrolase_fold"/>
</dbReference>
<protein>
    <submittedName>
        <fullName evidence="2">Pimeloyl-ACP methyl ester carboxylesterase</fullName>
    </submittedName>
</protein>